<evidence type="ECO:0000256" key="1">
    <source>
        <dbReference type="SAM" id="SignalP"/>
    </source>
</evidence>
<feature type="chain" id="PRO_5020245310" evidence="1">
    <location>
        <begin position="23"/>
        <end position="342"/>
    </location>
</feature>
<dbReference type="AlphaFoldDB" id="A0A4R1B6H8"/>
<sequence length="342" mass="37531">MRCMKKLLTGLTIFCGAFAARAQDVNFSQFYELPMLRNPALAGNFRGDIKAVGAFRSQWGSVTTPYKTMALGTEMRFGVGGSDNYLSIGAQVTNDVAGDSKLSRTQVLPVLAFHKSLNAEQDAYLSAGFIGGFVQQRYDASGLTFADQFVNGAYSPMNPTRQRLPGSNVTYMDAGAGITYSNVMGYDTRYYIGAALFHFNQPRVAFDNANDVRLNQKVMINAGLSTPTSDKDRVILYGDYFSQGGHHQAQGGVLYRHALVEEDADYGVALSLGGFYRWNDAVVPVVKLDYYNFAFGLTYDVNMSKLTKASSARGGFELTVSYSNFLNIRNSSSMKVRCPVSF</sequence>
<dbReference type="EMBL" id="SJZI01000046">
    <property type="protein sequence ID" value="TCJ13300.1"/>
    <property type="molecule type" value="Genomic_DNA"/>
</dbReference>
<dbReference type="OrthoDB" id="1186563at2"/>
<proteinExistence type="predicted"/>
<evidence type="ECO:0000313" key="3">
    <source>
        <dbReference type="Proteomes" id="UP000295334"/>
    </source>
</evidence>
<protein>
    <submittedName>
        <fullName evidence="2">Type IX secretion system membrane protein PorP/SprF</fullName>
    </submittedName>
</protein>
<feature type="signal peptide" evidence="1">
    <location>
        <begin position="1"/>
        <end position="22"/>
    </location>
</feature>
<gene>
    <name evidence="2" type="ORF">EPD60_12980</name>
</gene>
<keyword evidence="1" id="KW-0732">Signal</keyword>
<keyword evidence="3" id="KW-1185">Reference proteome</keyword>
<comment type="caution">
    <text evidence="2">The sequence shown here is derived from an EMBL/GenBank/DDBJ whole genome shotgun (WGS) entry which is preliminary data.</text>
</comment>
<dbReference type="InterPro" id="IPR019861">
    <property type="entry name" value="PorP/SprF_Bacteroidetes"/>
</dbReference>
<accession>A0A4R1B6H8</accession>
<name>A0A4R1B6H8_9BACT</name>
<dbReference type="Pfam" id="PF11751">
    <property type="entry name" value="PorP_SprF"/>
    <property type="match status" value="1"/>
</dbReference>
<organism evidence="2 3">
    <name type="scientific">Flaviaesturariibacter flavus</name>
    <dbReference type="NCBI Taxonomy" id="2502780"/>
    <lineage>
        <taxon>Bacteria</taxon>
        <taxon>Pseudomonadati</taxon>
        <taxon>Bacteroidota</taxon>
        <taxon>Chitinophagia</taxon>
        <taxon>Chitinophagales</taxon>
        <taxon>Chitinophagaceae</taxon>
        <taxon>Flaviaestuariibacter</taxon>
    </lineage>
</organism>
<reference evidence="2 3" key="1">
    <citation type="submission" date="2019-03" db="EMBL/GenBank/DDBJ databases">
        <authorList>
            <person name="Kim M.K.M."/>
        </authorList>
    </citation>
    <scope>NUCLEOTIDE SEQUENCE [LARGE SCALE GENOMIC DNA]</scope>
    <source>
        <strain evidence="2 3">17J68-12</strain>
    </source>
</reference>
<dbReference type="Proteomes" id="UP000295334">
    <property type="component" value="Unassembled WGS sequence"/>
</dbReference>
<dbReference type="NCBIfam" id="TIGR03519">
    <property type="entry name" value="T9SS_PorP_fam"/>
    <property type="match status" value="1"/>
</dbReference>
<evidence type="ECO:0000313" key="2">
    <source>
        <dbReference type="EMBL" id="TCJ13300.1"/>
    </source>
</evidence>